<protein>
    <recommendedName>
        <fullName evidence="2">C2H2-type domain-containing protein</fullName>
    </recommendedName>
</protein>
<feature type="domain" description="C2H2-type" evidence="2">
    <location>
        <begin position="484"/>
        <end position="504"/>
    </location>
</feature>
<organism evidence="3 4">
    <name type="scientific">Caenorhabditis bovis</name>
    <dbReference type="NCBI Taxonomy" id="2654633"/>
    <lineage>
        <taxon>Eukaryota</taxon>
        <taxon>Metazoa</taxon>
        <taxon>Ecdysozoa</taxon>
        <taxon>Nematoda</taxon>
        <taxon>Chromadorea</taxon>
        <taxon>Rhabditida</taxon>
        <taxon>Rhabditina</taxon>
        <taxon>Rhabditomorpha</taxon>
        <taxon>Rhabditoidea</taxon>
        <taxon>Rhabditidae</taxon>
        <taxon>Peloderinae</taxon>
        <taxon>Caenorhabditis</taxon>
    </lineage>
</organism>
<dbReference type="SMART" id="SM00355">
    <property type="entry name" value="ZnF_C2H2"/>
    <property type="match status" value="3"/>
</dbReference>
<evidence type="ECO:0000256" key="1">
    <source>
        <dbReference type="SAM" id="MobiDB-lite"/>
    </source>
</evidence>
<feature type="region of interest" description="Disordered" evidence="1">
    <location>
        <begin position="573"/>
        <end position="593"/>
    </location>
</feature>
<name>A0A8S1ESN2_9PELO</name>
<dbReference type="AlphaFoldDB" id="A0A8S1ESN2"/>
<evidence type="ECO:0000313" key="4">
    <source>
        <dbReference type="Proteomes" id="UP000494206"/>
    </source>
</evidence>
<comment type="caution">
    <text evidence="3">The sequence shown here is derived from an EMBL/GenBank/DDBJ whole genome shotgun (WGS) entry which is preliminary data.</text>
</comment>
<dbReference type="Proteomes" id="UP000494206">
    <property type="component" value="Unassembled WGS sequence"/>
</dbReference>
<evidence type="ECO:0000259" key="2">
    <source>
        <dbReference type="PROSITE" id="PS00028"/>
    </source>
</evidence>
<feature type="region of interest" description="Disordered" evidence="1">
    <location>
        <begin position="1"/>
        <end position="130"/>
    </location>
</feature>
<gene>
    <name evidence="3" type="ORF">CBOVIS_LOCUS5624</name>
</gene>
<accession>A0A8S1ESN2</accession>
<dbReference type="PROSITE" id="PS00028">
    <property type="entry name" value="ZINC_FINGER_C2H2_1"/>
    <property type="match status" value="1"/>
</dbReference>
<keyword evidence="4" id="KW-1185">Reference proteome</keyword>
<evidence type="ECO:0000313" key="3">
    <source>
        <dbReference type="EMBL" id="CAB3403107.1"/>
    </source>
</evidence>
<proteinExistence type="predicted"/>
<reference evidence="3 4" key="1">
    <citation type="submission" date="2020-04" db="EMBL/GenBank/DDBJ databases">
        <authorList>
            <person name="Laetsch R D."/>
            <person name="Stevens L."/>
            <person name="Kumar S."/>
            <person name="Blaxter L. M."/>
        </authorList>
    </citation>
    <scope>NUCLEOTIDE SEQUENCE [LARGE SCALE GENOMIC DNA]</scope>
</reference>
<sequence>MSETARQPVEVKQEVVDDDNDLLAGMDTGTSLDMAVNVVAESEQRNLEKRTRSSEEKSATPEPEEPKPKKRGRKPKISANDDADWQPGKKKPELKTFGMSSRPRRSVNYASLADDPIPEELEEAEGPKRKRKIKDEDLDFSKILAAPYPPKTRKFRAFPDEDLTFDIESRILQAIPSPSVERPVPEQRKLLADVDNYHAVRRGSAGYRRFVAYINDSQFDGLNNAVVNYFEAKPEPLIAMKAKVLRHLWNMMPIMQRKEWEKKARDDAFQSFKLIGLLVLPPCEFPLESTLEKKIRHPRNLQTSIANCDCCELRPTFYNVRDMVSHFTRYHDAVHFYGCHLCLRMFPTQTQWINHSCQAFSSYLLENAINSSLTEMKFALVYLSCSDCGIWIPLRVSSHAEKFWTFLNAVVYAHNCGTLVPVIIYLAREIPGEGVNKKMTFPVYPRINCEIPLCCNECNIADFPNVAAIEAHFKNEHPENLKRCTRCDEKFGTDLAFRFHLTHHFGESLMIANYLKYSATYHPPPTSERLLHYGFKKENVLVGGVTELPKVPKNITADYVQPDENTIRAKFKNSLNDEQRDAGMASNSQNRNKRTDRGYEFFDYSEFNMDDDEIEAAKRIEEIIQKTGDVELIETGDKILEPKKIIELLKDGKAREEWSLENCTDVMAEDIARSFTKEVHVPVSGCTDPLKDFLLVNRIYEYCGKCETLFYTDRADHVKQCDCDNASY</sequence>
<dbReference type="EMBL" id="CADEPM010000003">
    <property type="protein sequence ID" value="CAB3403107.1"/>
    <property type="molecule type" value="Genomic_DNA"/>
</dbReference>
<dbReference type="OrthoDB" id="5805083at2759"/>
<dbReference type="InterPro" id="IPR013087">
    <property type="entry name" value="Znf_C2H2_type"/>
</dbReference>
<feature type="compositionally biased region" description="Basic and acidic residues" evidence="1">
    <location>
        <begin position="42"/>
        <end position="67"/>
    </location>
</feature>